<evidence type="ECO:0000256" key="4">
    <source>
        <dbReference type="ARBA" id="ARBA00022989"/>
    </source>
</evidence>
<keyword evidence="9" id="KW-0675">Receptor</keyword>
<evidence type="ECO:0000256" key="6">
    <source>
        <dbReference type="ARBA" id="ARBA00023065"/>
    </source>
</evidence>
<feature type="transmembrane region" description="Helical" evidence="14">
    <location>
        <begin position="367"/>
        <end position="387"/>
    </location>
</feature>
<dbReference type="InterPro" id="IPR038050">
    <property type="entry name" value="Neuro_actylchol_rec"/>
</dbReference>
<dbReference type="CDD" id="cd19051">
    <property type="entry name" value="LGIC_TM_cation"/>
    <property type="match status" value="1"/>
</dbReference>
<evidence type="ECO:0000256" key="7">
    <source>
        <dbReference type="ARBA" id="ARBA00023136"/>
    </source>
</evidence>
<dbReference type="GO" id="GO:0022848">
    <property type="term" value="F:acetylcholine-gated monoatomic cation-selective channel activity"/>
    <property type="evidence" value="ECO:0007669"/>
    <property type="project" value="InterPro"/>
</dbReference>
<dbReference type="GO" id="GO:0004888">
    <property type="term" value="F:transmembrane signaling receptor activity"/>
    <property type="evidence" value="ECO:0007669"/>
    <property type="project" value="InterPro"/>
</dbReference>
<evidence type="ECO:0000256" key="11">
    <source>
        <dbReference type="ARBA" id="ARBA00023286"/>
    </source>
</evidence>
<feature type="transmembrane region" description="Helical" evidence="14">
    <location>
        <begin position="43"/>
        <end position="63"/>
    </location>
</feature>
<dbReference type="SUPFAM" id="SSF63712">
    <property type="entry name" value="Nicotinic receptor ligand binding domain-like"/>
    <property type="match status" value="1"/>
</dbReference>
<keyword evidence="11" id="KW-1071">Ligand-gated ion channel</keyword>
<dbReference type="PRINTS" id="PR00254">
    <property type="entry name" value="NICOTINICR"/>
</dbReference>
<dbReference type="EMBL" id="CAJNOM010000009">
    <property type="protein sequence ID" value="CAF0773960.1"/>
    <property type="molecule type" value="Genomic_DNA"/>
</dbReference>
<evidence type="ECO:0000256" key="2">
    <source>
        <dbReference type="ARBA" id="ARBA00022475"/>
    </source>
</evidence>
<gene>
    <name evidence="20" type="ORF">BJG266_LOCUS25160</name>
    <name evidence="19" type="ORF">QVE165_LOCUS13283</name>
    <name evidence="18" type="ORF">QVE165_LOCUS2769</name>
</gene>
<keyword evidence="5" id="KW-0770">Synapse</keyword>
<reference evidence="20" key="1">
    <citation type="submission" date="2021-02" db="EMBL/GenBank/DDBJ databases">
        <authorList>
            <person name="Nowell W R."/>
        </authorList>
    </citation>
    <scope>NUCLEOTIDE SEQUENCE</scope>
</reference>
<evidence type="ECO:0000256" key="3">
    <source>
        <dbReference type="ARBA" id="ARBA00022692"/>
    </source>
</evidence>
<keyword evidence="3 14" id="KW-0812">Transmembrane</keyword>
<dbReference type="Proteomes" id="UP000663832">
    <property type="component" value="Unassembled WGS sequence"/>
</dbReference>
<dbReference type="Proteomes" id="UP000663877">
    <property type="component" value="Unassembled WGS sequence"/>
</dbReference>
<evidence type="ECO:0000256" key="9">
    <source>
        <dbReference type="ARBA" id="ARBA00023170"/>
    </source>
</evidence>
<evidence type="ECO:0000313" key="22">
    <source>
        <dbReference type="Proteomes" id="UP000663877"/>
    </source>
</evidence>
<evidence type="ECO:0000256" key="8">
    <source>
        <dbReference type="ARBA" id="ARBA00023157"/>
    </source>
</evidence>
<comment type="caution">
    <text evidence="20">The sequence shown here is derived from an EMBL/GenBank/DDBJ whole genome shotgun (WGS) entry which is preliminary data.</text>
</comment>
<protein>
    <submittedName>
        <fullName evidence="20">Uncharacterized protein</fullName>
    </submittedName>
</protein>
<comment type="subcellular location">
    <subcellularLocation>
        <location evidence="13">Synaptic cell membrane</location>
        <topology evidence="13">Multi-pass membrane protein</topology>
    </subcellularLocation>
</comment>
<organism evidence="20 22">
    <name type="scientific">Adineta steineri</name>
    <dbReference type="NCBI Taxonomy" id="433720"/>
    <lineage>
        <taxon>Eukaryota</taxon>
        <taxon>Metazoa</taxon>
        <taxon>Spiralia</taxon>
        <taxon>Gnathifera</taxon>
        <taxon>Rotifera</taxon>
        <taxon>Eurotatoria</taxon>
        <taxon>Bdelloidea</taxon>
        <taxon>Adinetida</taxon>
        <taxon>Adinetidae</taxon>
        <taxon>Adineta</taxon>
    </lineage>
</organism>
<evidence type="ECO:0000313" key="19">
    <source>
        <dbReference type="EMBL" id="CAF0969985.1"/>
    </source>
</evidence>
<dbReference type="PROSITE" id="PS00236">
    <property type="entry name" value="NEUROTR_ION_CHANNEL"/>
    <property type="match status" value="1"/>
</dbReference>
<evidence type="ECO:0000256" key="12">
    <source>
        <dbReference type="ARBA" id="ARBA00023303"/>
    </source>
</evidence>
<evidence type="ECO:0000256" key="10">
    <source>
        <dbReference type="ARBA" id="ARBA00023180"/>
    </source>
</evidence>
<evidence type="ECO:0000256" key="15">
    <source>
        <dbReference type="SAM" id="MobiDB-lite"/>
    </source>
</evidence>
<dbReference type="FunFam" id="2.70.170.10:FF:000028">
    <property type="entry name" value="AcetylCholine Receptor"/>
    <property type="match status" value="1"/>
</dbReference>
<comment type="similarity">
    <text evidence="14">Belongs to the ligand-gated ion channel (TC 1.A.9) family.</text>
</comment>
<dbReference type="OrthoDB" id="410315at2759"/>
<dbReference type="EMBL" id="CAJNOI010000189">
    <property type="protein sequence ID" value="CAF1170377.1"/>
    <property type="molecule type" value="Genomic_DNA"/>
</dbReference>
<feature type="domain" description="Neurotransmitter-gated ion-channel transmembrane" evidence="17">
    <location>
        <begin position="344"/>
        <end position="596"/>
    </location>
</feature>
<dbReference type="InterPro" id="IPR018000">
    <property type="entry name" value="Neurotransmitter_ion_chnl_CS"/>
</dbReference>
<dbReference type="InterPro" id="IPR036719">
    <property type="entry name" value="Neuro-gated_channel_TM_sf"/>
</dbReference>
<evidence type="ECO:0000259" key="16">
    <source>
        <dbReference type="Pfam" id="PF02931"/>
    </source>
</evidence>
<evidence type="ECO:0000256" key="14">
    <source>
        <dbReference type="RuleBase" id="RU000687"/>
    </source>
</evidence>
<proteinExistence type="inferred from homology"/>
<dbReference type="Gene3D" id="1.20.58.390">
    <property type="entry name" value="Neurotransmitter-gated ion-channel transmembrane domain"/>
    <property type="match status" value="2"/>
</dbReference>
<dbReference type="PRINTS" id="PR00252">
    <property type="entry name" value="NRIONCHANNEL"/>
</dbReference>
<dbReference type="InterPro" id="IPR006029">
    <property type="entry name" value="Neurotrans-gated_channel_TM"/>
</dbReference>
<keyword evidence="1 14" id="KW-0813">Transport</keyword>
<dbReference type="Pfam" id="PF02931">
    <property type="entry name" value="Neur_chan_LBD"/>
    <property type="match status" value="1"/>
</dbReference>
<dbReference type="SUPFAM" id="SSF90112">
    <property type="entry name" value="Neurotransmitter-gated ion-channel transmembrane pore"/>
    <property type="match status" value="1"/>
</dbReference>
<keyword evidence="4 14" id="KW-1133">Transmembrane helix</keyword>
<dbReference type="InterPro" id="IPR036734">
    <property type="entry name" value="Neur_chan_lig-bd_sf"/>
</dbReference>
<dbReference type="Pfam" id="PF02932">
    <property type="entry name" value="Neur_chan_memb"/>
    <property type="match status" value="1"/>
</dbReference>
<name>A0A814U1Z2_9BILA</name>
<dbReference type="InterPro" id="IPR006201">
    <property type="entry name" value="Neur_channel"/>
</dbReference>
<sequence>MCHYCCYLAHVKSSSLSSKIHNNNQSSLYYQKRCRAQSYNLTIPLYLVSLTLFFVMLNITLVLSQSSQVQQQRDQSSNKILQENSRDTWGVNSVNDEDQQQSKYQPYVSITTTTLSPSSNLTNGTKTKRLTYEKRLIRDLLANYPTIYARPIRNVSESLIVSFGLTLTQLFDLGSTGQKMQTNTWKTFGWQDMNLIWKPEEYGGLKTVCLPAEQIWTPDVVLDNYADERLKDWREISAVIQHTGDILYVPATMQFSVCFLDITNFPYDMHECPLTYRSWTYDLSKLELVFKDNLEGIDMTAYVNSNEWRVMPLDAKKSVNNDTFSLLTFTMIIQRKGGLYGYILILPCLLLSAATMVVFWIPPESPAKMILTISIFSGLFLLLLLLAESIPGGGGTPQIGYYYCMNMVVVSVTAVLATIVIHIYIRGDRRQGVPPYIRRLFLQTLARIYCMAPKKPPNPPGTISSRYGPPSPGALLLPEQIFLTPHYHEEEFSKKLKLLKQRFQEFHRQQQQQQQKHNSPGSSGMTNETIAALSVNLRSIENDLKEIRDYLRHMTKKVEDNARSSKTADEWKQVALVLDRTFFLAYCFWLVLSLVIMFPKTPGLPKLWVAPTISPFTNTTIDITNITLI</sequence>
<dbReference type="PANTHER" id="PTHR18945">
    <property type="entry name" value="NEUROTRANSMITTER GATED ION CHANNEL"/>
    <property type="match status" value="1"/>
</dbReference>
<feature type="domain" description="Neurotransmitter-gated ion-channel ligand-binding" evidence="16">
    <location>
        <begin position="133"/>
        <end position="336"/>
    </location>
</feature>
<keyword evidence="12 14" id="KW-0407">Ion channel</keyword>
<keyword evidence="6 14" id="KW-0406">Ion transport</keyword>
<evidence type="ECO:0000256" key="13">
    <source>
        <dbReference type="ARBA" id="ARBA00034099"/>
    </source>
</evidence>
<feature type="region of interest" description="Disordered" evidence="15">
    <location>
        <begin position="507"/>
        <end position="526"/>
    </location>
</feature>
<keyword evidence="7 14" id="KW-0472">Membrane</keyword>
<evidence type="ECO:0000256" key="5">
    <source>
        <dbReference type="ARBA" id="ARBA00023018"/>
    </source>
</evidence>
<feature type="transmembrane region" description="Helical" evidence="14">
    <location>
        <begin position="581"/>
        <end position="598"/>
    </location>
</feature>
<dbReference type="AlphaFoldDB" id="A0A814U1Z2"/>
<evidence type="ECO:0000256" key="1">
    <source>
        <dbReference type="ARBA" id="ARBA00022448"/>
    </source>
</evidence>
<keyword evidence="2" id="KW-1003">Cell membrane</keyword>
<accession>A0A814U1Z2</accession>
<dbReference type="EMBL" id="CAJNOM010000068">
    <property type="protein sequence ID" value="CAF0969985.1"/>
    <property type="molecule type" value="Genomic_DNA"/>
</dbReference>
<dbReference type="InterPro" id="IPR002394">
    <property type="entry name" value="Nicotinic_acetylcholine_rcpt"/>
</dbReference>
<feature type="transmembrane region" description="Helical" evidence="14">
    <location>
        <begin position="339"/>
        <end position="361"/>
    </location>
</feature>
<dbReference type="GO" id="GO:0045211">
    <property type="term" value="C:postsynaptic membrane"/>
    <property type="evidence" value="ECO:0007669"/>
    <property type="project" value="InterPro"/>
</dbReference>
<evidence type="ECO:0000313" key="20">
    <source>
        <dbReference type="EMBL" id="CAF1170377.1"/>
    </source>
</evidence>
<feature type="transmembrane region" description="Helical" evidence="14">
    <location>
        <begin position="399"/>
        <end position="425"/>
    </location>
</feature>
<dbReference type="InterPro" id="IPR006202">
    <property type="entry name" value="Neur_chan_lig-bd"/>
</dbReference>
<keyword evidence="21" id="KW-1185">Reference proteome</keyword>
<evidence type="ECO:0000259" key="17">
    <source>
        <dbReference type="Pfam" id="PF02932"/>
    </source>
</evidence>
<evidence type="ECO:0000313" key="18">
    <source>
        <dbReference type="EMBL" id="CAF0773960.1"/>
    </source>
</evidence>
<dbReference type="Gene3D" id="2.70.170.10">
    <property type="entry name" value="Neurotransmitter-gated ion-channel ligand-binding domain"/>
    <property type="match status" value="1"/>
</dbReference>
<keyword evidence="10" id="KW-0325">Glycoprotein</keyword>
<keyword evidence="8" id="KW-1015">Disulfide bond</keyword>
<evidence type="ECO:0000313" key="21">
    <source>
        <dbReference type="Proteomes" id="UP000663832"/>
    </source>
</evidence>